<dbReference type="AlphaFoldDB" id="A0AAD3D4A1"/>
<reference evidence="2 3" key="1">
    <citation type="journal article" date="2021" name="Sci. Rep.">
        <title>The genome of the diatom Chaetoceros tenuissimus carries an ancient integrated fragment of an extant virus.</title>
        <authorList>
            <person name="Hongo Y."/>
            <person name="Kimura K."/>
            <person name="Takaki Y."/>
            <person name="Yoshida Y."/>
            <person name="Baba S."/>
            <person name="Kobayashi G."/>
            <person name="Nagasaki K."/>
            <person name="Hano T."/>
            <person name="Tomaru Y."/>
        </authorList>
    </citation>
    <scope>NUCLEOTIDE SEQUENCE [LARGE SCALE GENOMIC DNA]</scope>
    <source>
        <strain evidence="2 3">NIES-3715</strain>
    </source>
</reference>
<feature type="region of interest" description="Disordered" evidence="1">
    <location>
        <begin position="97"/>
        <end position="137"/>
    </location>
</feature>
<organism evidence="2 3">
    <name type="scientific">Chaetoceros tenuissimus</name>
    <dbReference type="NCBI Taxonomy" id="426638"/>
    <lineage>
        <taxon>Eukaryota</taxon>
        <taxon>Sar</taxon>
        <taxon>Stramenopiles</taxon>
        <taxon>Ochrophyta</taxon>
        <taxon>Bacillariophyta</taxon>
        <taxon>Coscinodiscophyceae</taxon>
        <taxon>Chaetocerotophycidae</taxon>
        <taxon>Chaetocerotales</taxon>
        <taxon>Chaetocerotaceae</taxon>
        <taxon>Chaetoceros</taxon>
    </lineage>
</organism>
<feature type="compositionally biased region" description="Basic and acidic residues" evidence="1">
    <location>
        <begin position="97"/>
        <end position="106"/>
    </location>
</feature>
<proteinExistence type="predicted"/>
<keyword evidence="3" id="KW-1185">Reference proteome</keyword>
<evidence type="ECO:0000313" key="3">
    <source>
        <dbReference type="Proteomes" id="UP001054902"/>
    </source>
</evidence>
<name>A0AAD3D4A1_9STRA</name>
<protein>
    <submittedName>
        <fullName evidence="2">Uncharacterized protein</fullName>
    </submittedName>
</protein>
<gene>
    <name evidence="2" type="ORF">CTEN210_13950</name>
</gene>
<evidence type="ECO:0000256" key="1">
    <source>
        <dbReference type="SAM" id="MobiDB-lite"/>
    </source>
</evidence>
<accession>A0AAD3D4A1</accession>
<sequence length="329" mass="36331">MKPQTSSSSKEGESSRAKCCKDTVASNSWSTAPCETWKLQGEISHKFSSSQNFTSNSCNTSSRMEEVKIKVSTKNMIGSVRTTSEFSIMDKDEGKYDIRSGLHTSDDNSESPAQVERSNQPKAENPPQPQTTCINMSSSLPNDFIGISLEDQNRVRKVSSDSKLSFQIEVVRRNSISPSISSQTDEGIRTSQSIECTNNKIELEPPVSILEINTDFSLPRARTKSQISLRSLLHSDPSESIDDYGYVFEEDGSVGSLGDDIDGVDFDFVLDAPSHANRSLSPSQLREDYNFGAMNNVGTSKTHPFFICPNLDTSIHERNELSNILESTP</sequence>
<feature type="compositionally biased region" description="Polar residues" evidence="1">
    <location>
        <begin position="110"/>
        <end position="122"/>
    </location>
</feature>
<comment type="caution">
    <text evidence="2">The sequence shown here is derived from an EMBL/GenBank/DDBJ whole genome shotgun (WGS) entry which is preliminary data.</text>
</comment>
<feature type="compositionally biased region" description="Basic and acidic residues" evidence="1">
    <location>
        <begin position="10"/>
        <end position="21"/>
    </location>
</feature>
<dbReference type="EMBL" id="BLLK01000058">
    <property type="protein sequence ID" value="GFH57474.1"/>
    <property type="molecule type" value="Genomic_DNA"/>
</dbReference>
<dbReference type="Proteomes" id="UP001054902">
    <property type="component" value="Unassembled WGS sequence"/>
</dbReference>
<feature type="region of interest" description="Disordered" evidence="1">
    <location>
        <begin position="1"/>
        <end position="26"/>
    </location>
</feature>
<evidence type="ECO:0000313" key="2">
    <source>
        <dbReference type="EMBL" id="GFH57474.1"/>
    </source>
</evidence>